<reference evidence="2" key="1">
    <citation type="submission" date="2017-04" db="EMBL/GenBank/DDBJ databases">
        <title>Unexpected and diverse lifestyles within the genus Limnohabitans.</title>
        <authorList>
            <person name="Kasalicky V."/>
            <person name="Mehrshad M."/>
            <person name="Andrei S.-A."/>
            <person name="Salcher M."/>
            <person name="Kratochvilova H."/>
            <person name="Simek K."/>
            <person name="Ghai R."/>
        </authorList>
    </citation>
    <scope>NUCLEOTIDE SEQUENCE [LARGE SCALE GENOMIC DNA]</scope>
    <source>
        <strain evidence="2">II-D5</strain>
    </source>
</reference>
<name>A0A2T7UFA0_9BURK</name>
<accession>A0A2T7UFA0</accession>
<dbReference type="AlphaFoldDB" id="A0A2T7UFA0"/>
<protein>
    <recommendedName>
        <fullName evidence="1">Zinc finger/thioredoxin putative domain-containing protein</fullName>
    </recommendedName>
</protein>
<organism evidence="2 3">
    <name type="scientific">Limnohabitans planktonicus II-D5</name>
    <dbReference type="NCBI Taxonomy" id="1293045"/>
    <lineage>
        <taxon>Bacteria</taxon>
        <taxon>Pseudomonadati</taxon>
        <taxon>Pseudomonadota</taxon>
        <taxon>Betaproteobacteria</taxon>
        <taxon>Burkholderiales</taxon>
        <taxon>Comamonadaceae</taxon>
        <taxon>Limnohabitans</taxon>
    </lineage>
</organism>
<dbReference type="Proteomes" id="UP000037507">
    <property type="component" value="Unassembled WGS sequence"/>
</dbReference>
<evidence type="ECO:0000313" key="2">
    <source>
        <dbReference type="EMBL" id="PVE43324.1"/>
    </source>
</evidence>
<evidence type="ECO:0000313" key="3">
    <source>
        <dbReference type="Proteomes" id="UP000037507"/>
    </source>
</evidence>
<dbReference type="STRING" id="1293045.H663_05295"/>
<dbReference type="NCBIfam" id="TIGR02098">
    <property type="entry name" value="MJ0042_CXXC"/>
    <property type="match status" value="1"/>
</dbReference>
<dbReference type="Pfam" id="PF11906">
    <property type="entry name" value="DUF3426"/>
    <property type="match status" value="1"/>
</dbReference>
<dbReference type="OrthoDB" id="5294582at2"/>
<proteinExistence type="predicted"/>
<dbReference type="Pfam" id="PF13719">
    <property type="entry name" value="Zn_ribbon_5"/>
    <property type="match status" value="1"/>
</dbReference>
<evidence type="ECO:0000259" key="1">
    <source>
        <dbReference type="Pfam" id="PF13719"/>
    </source>
</evidence>
<feature type="domain" description="Zinc finger/thioredoxin putative" evidence="1">
    <location>
        <begin position="4"/>
        <end position="38"/>
    </location>
</feature>
<keyword evidence="3" id="KW-1185">Reference proteome</keyword>
<sequence>MNWITRCPECLTVYQVLPDQLKQAKGWLRCGHCSHIFDSTGRVLSWQGGVDSLPVVRPTPEVALSVTTSKPTFQSATIQTPELKNDPVMTASAVVAPLDTGLRTDTENSDEPIAPPSDVAEHLFNPLAVSESRGEQPIVVPVQRGPWRALSLSLALILCLQLVWIQRDALAAQFPLLAQSFQSVCQLTGCESAVLRNPDAMVIDSSSFVKQKDGFVLHWTVRNSSHQTLGMTALELSLKDGQDSDLVRKVLLPKDMEAPSTIAAGQTWSGMLILGVSDNLPVVGYRVLSFYP</sequence>
<comment type="caution">
    <text evidence="2">The sequence shown here is derived from an EMBL/GenBank/DDBJ whole genome shotgun (WGS) entry which is preliminary data.</text>
</comment>
<gene>
    <name evidence="2" type="ORF">H663_007070</name>
</gene>
<dbReference type="InterPro" id="IPR021834">
    <property type="entry name" value="DUF3426"/>
</dbReference>
<dbReference type="InterPro" id="IPR011723">
    <property type="entry name" value="Znf/thioredoxin_put"/>
</dbReference>
<dbReference type="EMBL" id="LFYT02000006">
    <property type="protein sequence ID" value="PVE43324.1"/>
    <property type="molecule type" value="Genomic_DNA"/>
</dbReference>